<dbReference type="EMBL" id="JBHSDR010000006">
    <property type="protein sequence ID" value="MFC4295103.1"/>
    <property type="molecule type" value="Genomic_DNA"/>
</dbReference>
<protein>
    <submittedName>
        <fullName evidence="1">YezD family protein</fullName>
    </submittedName>
</protein>
<accession>A0ABV8RPR5</accession>
<comment type="caution">
    <text evidence="1">The sequence shown here is derived from an EMBL/GenBank/DDBJ whole genome shotgun (WGS) entry which is preliminary data.</text>
</comment>
<dbReference type="Pfam" id="PF10055">
    <property type="entry name" value="DUF2292"/>
    <property type="match status" value="1"/>
</dbReference>
<evidence type="ECO:0000313" key="1">
    <source>
        <dbReference type="EMBL" id="MFC4295103.1"/>
    </source>
</evidence>
<organism evidence="1 2">
    <name type="scientific">Novosphingobium tardum</name>
    <dbReference type="NCBI Taxonomy" id="1538021"/>
    <lineage>
        <taxon>Bacteria</taxon>
        <taxon>Pseudomonadati</taxon>
        <taxon>Pseudomonadota</taxon>
        <taxon>Alphaproteobacteria</taxon>
        <taxon>Sphingomonadales</taxon>
        <taxon>Sphingomonadaceae</taxon>
        <taxon>Novosphingobium</taxon>
    </lineage>
</organism>
<sequence>MAANTLSASDRTREVPGGPALALGEIAEALSRLKYGAIELVVHDGRLVQMQVTERRRFT</sequence>
<dbReference type="RefSeq" id="WP_379538588.1">
    <property type="nucleotide sequence ID" value="NZ_JBHSDR010000006.1"/>
</dbReference>
<gene>
    <name evidence="1" type="ORF">ACFO0A_08550</name>
</gene>
<keyword evidence="2" id="KW-1185">Reference proteome</keyword>
<dbReference type="InterPro" id="IPR018743">
    <property type="entry name" value="DUF2292"/>
</dbReference>
<name>A0ABV8RPR5_9SPHN</name>
<proteinExistence type="predicted"/>
<dbReference type="Proteomes" id="UP001595828">
    <property type="component" value="Unassembled WGS sequence"/>
</dbReference>
<evidence type="ECO:0000313" key="2">
    <source>
        <dbReference type="Proteomes" id="UP001595828"/>
    </source>
</evidence>
<reference evidence="2" key="1">
    <citation type="journal article" date="2019" name="Int. J. Syst. Evol. Microbiol.">
        <title>The Global Catalogue of Microorganisms (GCM) 10K type strain sequencing project: providing services to taxonomists for standard genome sequencing and annotation.</title>
        <authorList>
            <consortium name="The Broad Institute Genomics Platform"/>
            <consortium name="The Broad Institute Genome Sequencing Center for Infectious Disease"/>
            <person name="Wu L."/>
            <person name="Ma J."/>
        </authorList>
    </citation>
    <scope>NUCLEOTIDE SEQUENCE [LARGE SCALE GENOMIC DNA]</scope>
    <source>
        <strain evidence="2">CGMCC 1.12989</strain>
    </source>
</reference>